<evidence type="ECO:0000259" key="1">
    <source>
        <dbReference type="Pfam" id="PF26563"/>
    </source>
</evidence>
<dbReference type="RefSeq" id="WP_378419671.1">
    <property type="nucleotide sequence ID" value="NZ_JBHSFO010000015.1"/>
</dbReference>
<dbReference type="EMBL" id="JBHSFO010000015">
    <property type="protein sequence ID" value="MFC4605928.1"/>
    <property type="molecule type" value="Genomic_DNA"/>
</dbReference>
<protein>
    <submittedName>
        <fullName evidence="2">Septum site-determining protein Ssd</fullName>
    </submittedName>
</protein>
<dbReference type="InterPro" id="IPR027417">
    <property type="entry name" value="P-loop_NTPase"/>
</dbReference>
<dbReference type="PANTHER" id="PTHR43384">
    <property type="entry name" value="SEPTUM SITE-DETERMINING PROTEIN MIND HOMOLOG, CHLOROPLASTIC-RELATED"/>
    <property type="match status" value="1"/>
</dbReference>
<dbReference type="Proteomes" id="UP001595914">
    <property type="component" value="Unassembled WGS sequence"/>
</dbReference>
<dbReference type="InterPro" id="IPR050625">
    <property type="entry name" value="ParA/MinD_ATPase"/>
</dbReference>
<feature type="domain" description="Rv3660c-like CheY-like N-terminal" evidence="1">
    <location>
        <begin position="15"/>
        <end position="120"/>
    </location>
</feature>
<evidence type="ECO:0000313" key="2">
    <source>
        <dbReference type="EMBL" id="MFC4605928.1"/>
    </source>
</evidence>
<accession>A0ABV9FVC6</accession>
<dbReference type="InterPro" id="IPR059050">
    <property type="entry name" value="Rv3660c_N"/>
</dbReference>
<proteinExistence type="predicted"/>
<organism evidence="2 3">
    <name type="scientific">Rhodococcus kronopolitis</name>
    <dbReference type="NCBI Taxonomy" id="1460226"/>
    <lineage>
        <taxon>Bacteria</taxon>
        <taxon>Bacillati</taxon>
        <taxon>Actinomycetota</taxon>
        <taxon>Actinomycetes</taxon>
        <taxon>Mycobacteriales</taxon>
        <taxon>Nocardiaceae</taxon>
        <taxon>Rhodococcus</taxon>
    </lineage>
</organism>
<dbReference type="InterPro" id="IPR022521">
    <property type="entry name" value="Rv3660c"/>
</dbReference>
<sequence length="365" mass="36484">MDASRPLNDRRVLVVTDDADLSPSIRRAAAAADREVGEHAPPVPRQRWDGASQVLLDAASAMACAAAGLPRRPGLVVLCAAEAGLAQWRAAAAVGAETVLTLPAEEPELVALLSRRSEQAVPGGAVVAMMGGRGGAGASVLAAATALTAPRHRPDRRVLLVDCDSRGGGLDLLLGVEQRPGLRWSGVAIEGGRVSAAALHDALPRAGSSVAVLSCGRGAMSVAPRPAAVAAVIESGRGAGELVVCDVPRTSDATVAGVLDLADLVIVVVPAQVRAAAAAESLAVALRGAHPNVGVVVRGPSPGGLRGGEVAELLGLPLIASMRPEPGLATTLDHGGLRLRRGSPLAAAATAILDVLEVGGAGRAS</sequence>
<dbReference type="NCBIfam" id="TIGR03815">
    <property type="entry name" value="CpaE_hom_Actino"/>
    <property type="match status" value="1"/>
</dbReference>
<evidence type="ECO:0000313" key="3">
    <source>
        <dbReference type="Proteomes" id="UP001595914"/>
    </source>
</evidence>
<keyword evidence="3" id="KW-1185">Reference proteome</keyword>
<name>A0ABV9FVC6_9NOCA</name>
<gene>
    <name evidence="2" type="primary">ssd</name>
    <name evidence="2" type="ORF">ACFO6S_19685</name>
</gene>
<reference evidence="3" key="1">
    <citation type="journal article" date="2019" name="Int. J. Syst. Evol. Microbiol.">
        <title>The Global Catalogue of Microorganisms (GCM) 10K type strain sequencing project: providing services to taxonomists for standard genome sequencing and annotation.</title>
        <authorList>
            <consortium name="The Broad Institute Genomics Platform"/>
            <consortium name="The Broad Institute Genome Sequencing Center for Infectious Disease"/>
            <person name="Wu L."/>
            <person name="Ma J."/>
        </authorList>
    </citation>
    <scope>NUCLEOTIDE SEQUENCE [LARGE SCALE GENOMIC DNA]</scope>
    <source>
        <strain evidence="3">CCUG 54520</strain>
    </source>
</reference>
<dbReference type="Gene3D" id="3.40.50.300">
    <property type="entry name" value="P-loop containing nucleotide triphosphate hydrolases"/>
    <property type="match status" value="1"/>
</dbReference>
<dbReference type="Pfam" id="PF26563">
    <property type="entry name" value="Rv3660c_N"/>
    <property type="match status" value="1"/>
</dbReference>
<dbReference type="PANTHER" id="PTHR43384:SF11">
    <property type="entry name" value="SEPTUM SITE DETERMINING PROTEIN"/>
    <property type="match status" value="1"/>
</dbReference>
<dbReference type="SUPFAM" id="SSF52540">
    <property type="entry name" value="P-loop containing nucleoside triphosphate hydrolases"/>
    <property type="match status" value="1"/>
</dbReference>
<comment type="caution">
    <text evidence="2">The sequence shown here is derived from an EMBL/GenBank/DDBJ whole genome shotgun (WGS) entry which is preliminary data.</text>
</comment>